<dbReference type="Proteomes" id="UP000199245">
    <property type="component" value="Unassembled WGS sequence"/>
</dbReference>
<dbReference type="InterPro" id="IPR042100">
    <property type="entry name" value="Bug_dom1"/>
</dbReference>
<comment type="similarity">
    <text evidence="1">Belongs to the UPF0065 (bug) family.</text>
</comment>
<reference evidence="3 4" key="1">
    <citation type="submission" date="2016-10" db="EMBL/GenBank/DDBJ databases">
        <authorList>
            <person name="de Groot N.N."/>
        </authorList>
    </citation>
    <scope>NUCLEOTIDE SEQUENCE [LARGE SCALE GENOMIC DNA]</scope>
    <source>
        <strain evidence="3 4">R5</strain>
    </source>
</reference>
<keyword evidence="3" id="KW-0675">Receptor</keyword>
<dbReference type="Pfam" id="PF03401">
    <property type="entry name" value="TctC"/>
    <property type="match status" value="1"/>
</dbReference>
<dbReference type="PIRSF" id="PIRSF017082">
    <property type="entry name" value="YflP"/>
    <property type="match status" value="1"/>
</dbReference>
<gene>
    <name evidence="3" type="ORF">SAMN05216337_104322</name>
</gene>
<feature type="signal peptide" evidence="2">
    <location>
        <begin position="1"/>
        <end position="29"/>
    </location>
</feature>
<evidence type="ECO:0000256" key="1">
    <source>
        <dbReference type="ARBA" id="ARBA00006987"/>
    </source>
</evidence>
<organism evidence="3 4">
    <name type="scientific">Bradyrhizobium brasilense</name>
    <dbReference type="NCBI Taxonomy" id="1419277"/>
    <lineage>
        <taxon>Bacteria</taxon>
        <taxon>Pseudomonadati</taxon>
        <taxon>Pseudomonadota</taxon>
        <taxon>Alphaproteobacteria</taxon>
        <taxon>Hyphomicrobiales</taxon>
        <taxon>Nitrobacteraceae</taxon>
        <taxon>Bradyrhizobium</taxon>
    </lineage>
</organism>
<evidence type="ECO:0000313" key="4">
    <source>
        <dbReference type="Proteomes" id="UP000199245"/>
    </source>
</evidence>
<name>A0A1G7HWR0_9BRAD</name>
<feature type="chain" id="PRO_5011786895" evidence="2">
    <location>
        <begin position="30"/>
        <end position="328"/>
    </location>
</feature>
<dbReference type="Gene3D" id="3.40.190.150">
    <property type="entry name" value="Bordetella uptake gene, domain 1"/>
    <property type="match status" value="1"/>
</dbReference>
<sequence>MKKTRQNKMLRRWCVAAAAALVLATSAYAQDFPKRPITMIVPFTAGGTSDVIARAVADQMSAALGQSIIIENVGGAGGSTALARAARAEPDGYTIAIGNAGTNAATYTIYPKLPFTPDSFAPIAVVAKTFGIVALRKDFPVKDLKEFIDYARKNPGKVNLGHAGVGSSNYLICKSFVHAAGIDVQLVGYRGAALALTDAIGSQIDGVCDAAASVSQAIDDKLVKAVVVGSTVRLASLPELPTSAEAGLPEFEAQGWNGLFAPKGTPPEIIAKLNAAARTAVASEAVKKRFADLSTVAPDANELAPEALQQLVTRDVAKYRTLLADDKK</sequence>
<protein>
    <submittedName>
        <fullName evidence="3">Tripartite-type tricarboxylate transporter, receptor component TctC</fullName>
    </submittedName>
</protein>
<dbReference type="EMBL" id="FMZW01000043">
    <property type="protein sequence ID" value="SDF04825.1"/>
    <property type="molecule type" value="Genomic_DNA"/>
</dbReference>
<dbReference type="AlphaFoldDB" id="A0A1G7HWR0"/>
<dbReference type="InterPro" id="IPR005064">
    <property type="entry name" value="BUG"/>
</dbReference>
<accession>A0A1G7HWR0</accession>
<evidence type="ECO:0000313" key="3">
    <source>
        <dbReference type="EMBL" id="SDF04825.1"/>
    </source>
</evidence>
<dbReference type="SUPFAM" id="SSF53850">
    <property type="entry name" value="Periplasmic binding protein-like II"/>
    <property type="match status" value="1"/>
</dbReference>
<dbReference type="PANTHER" id="PTHR42928:SF5">
    <property type="entry name" value="BLR1237 PROTEIN"/>
    <property type="match status" value="1"/>
</dbReference>
<dbReference type="CDD" id="cd13576">
    <property type="entry name" value="PBP2_BugD_Asp"/>
    <property type="match status" value="1"/>
</dbReference>
<proteinExistence type="inferred from homology"/>
<dbReference type="PANTHER" id="PTHR42928">
    <property type="entry name" value="TRICARBOXYLATE-BINDING PROTEIN"/>
    <property type="match status" value="1"/>
</dbReference>
<keyword evidence="2" id="KW-0732">Signal</keyword>
<dbReference type="Gene3D" id="3.40.190.10">
    <property type="entry name" value="Periplasmic binding protein-like II"/>
    <property type="match status" value="1"/>
</dbReference>
<evidence type="ECO:0000256" key="2">
    <source>
        <dbReference type="SAM" id="SignalP"/>
    </source>
</evidence>